<name>A0AAD4V592_PRUDU</name>
<evidence type="ECO:0000313" key="2">
    <source>
        <dbReference type="Proteomes" id="UP001054821"/>
    </source>
</evidence>
<organism evidence="1 2">
    <name type="scientific">Prunus dulcis</name>
    <name type="common">Almond</name>
    <name type="synonym">Amygdalus dulcis</name>
    <dbReference type="NCBI Taxonomy" id="3755"/>
    <lineage>
        <taxon>Eukaryota</taxon>
        <taxon>Viridiplantae</taxon>
        <taxon>Streptophyta</taxon>
        <taxon>Embryophyta</taxon>
        <taxon>Tracheophyta</taxon>
        <taxon>Spermatophyta</taxon>
        <taxon>Magnoliopsida</taxon>
        <taxon>eudicotyledons</taxon>
        <taxon>Gunneridae</taxon>
        <taxon>Pentapetalae</taxon>
        <taxon>rosids</taxon>
        <taxon>fabids</taxon>
        <taxon>Rosales</taxon>
        <taxon>Rosaceae</taxon>
        <taxon>Amygdaloideae</taxon>
        <taxon>Amygdaleae</taxon>
        <taxon>Prunus</taxon>
    </lineage>
</organism>
<evidence type="ECO:0000313" key="1">
    <source>
        <dbReference type="EMBL" id="KAI5317832.1"/>
    </source>
</evidence>
<sequence>MPPAPTKKDMMIIDTDYFTKGIKAEALSLLKKLTLFTDNGSQFTRFFENYGIKQHLFTPRYPQGNCQKKASNKIVMDCLKKRLEGAIGKWVNELPEALWAYCIPKGDQLVKSNFPCHMEHKSSFPIVSLSPP</sequence>
<dbReference type="InterPro" id="IPR012337">
    <property type="entry name" value="RNaseH-like_sf"/>
</dbReference>
<dbReference type="GO" id="GO:0003676">
    <property type="term" value="F:nucleic acid binding"/>
    <property type="evidence" value="ECO:0007669"/>
    <property type="project" value="InterPro"/>
</dbReference>
<dbReference type="PANTHER" id="PTHR48475:SF2">
    <property type="entry name" value="RIBONUCLEASE H"/>
    <property type="match status" value="1"/>
</dbReference>
<dbReference type="Proteomes" id="UP001054821">
    <property type="component" value="Chromosome 7"/>
</dbReference>
<keyword evidence="2" id="KW-1185">Reference proteome</keyword>
<dbReference type="AlphaFoldDB" id="A0AAD4V592"/>
<protein>
    <recommendedName>
        <fullName evidence="3">Integrase catalytic domain-containing protein</fullName>
    </recommendedName>
</protein>
<dbReference type="EMBL" id="JAJFAZ020000007">
    <property type="protein sequence ID" value="KAI5317832.1"/>
    <property type="molecule type" value="Genomic_DNA"/>
</dbReference>
<comment type="caution">
    <text evidence="1">The sequence shown here is derived from an EMBL/GenBank/DDBJ whole genome shotgun (WGS) entry which is preliminary data.</text>
</comment>
<evidence type="ECO:0008006" key="3">
    <source>
        <dbReference type="Google" id="ProtNLM"/>
    </source>
</evidence>
<reference evidence="1 2" key="1">
    <citation type="journal article" date="2022" name="G3 (Bethesda)">
        <title>Whole-genome sequence and methylome profiling of the almond [Prunus dulcis (Mill.) D.A. Webb] cultivar 'Nonpareil'.</title>
        <authorList>
            <person name="D'Amico-Willman K.M."/>
            <person name="Ouma W.Z."/>
            <person name="Meulia T."/>
            <person name="Sideli G.M."/>
            <person name="Gradziel T.M."/>
            <person name="Fresnedo-Ramirez J."/>
        </authorList>
    </citation>
    <scope>NUCLEOTIDE SEQUENCE [LARGE SCALE GENOMIC DNA]</scope>
    <source>
        <strain evidence="1">Clone GOH B32 T37-40</strain>
    </source>
</reference>
<dbReference type="Gene3D" id="3.30.420.10">
    <property type="entry name" value="Ribonuclease H-like superfamily/Ribonuclease H"/>
    <property type="match status" value="1"/>
</dbReference>
<accession>A0AAD4V592</accession>
<dbReference type="SUPFAM" id="SSF53098">
    <property type="entry name" value="Ribonuclease H-like"/>
    <property type="match status" value="1"/>
</dbReference>
<dbReference type="InterPro" id="IPR036397">
    <property type="entry name" value="RNaseH_sf"/>
</dbReference>
<gene>
    <name evidence="1" type="ORF">L3X38_037539</name>
</gene>
<dbReference type="PANTHER" id="PTHR48475">
    <property type="entry name" value="RIBONUCLEASE H"/>
    <property type="match status" value="1"/>
</dbReference>
<proteinExistence type="predicted"/>